<evidence type="ECO:0000313" key="3">
    <source>
        <dbReference type="EMBL" id="KAK7835164.1"/>
    </source>
</evidence>
<dbReference type="InterPro" id="IPR036291">
    <property type="entry name" value="NAD(P)-bd_dom_sf"/>
</dbReference>
<sequence>MLLEKMVETAAKTGIQGRIINVTSVIHSWVKRDSFRFNQMLNPKNYNGTRAYAQSKLANILHVKEMARQLQARNARVTINAVHPGIPTTRRVTGKYFADCNESSCSSLANDESEAQKLFKQTRAVIYKRLGQPEA</sequence>
<dbReference type="PANTHER" id="PTHR24320:SF198">
    <property type="entry name" value="NAD(P)-BINDING ROSSMANN-FOLD SUPERFAMILY PROTEIN"/>
    <property type="match status" value="1"/>
</dbReference>
<dbReference type="EMBL" id="PKMF04000375">
    <property type="protein sequence ID" value="KAK7835164.1"/>
    <property type="molecule type" value="Genomic_DNA"/>
</dbReference>
<comment type="similarity">
    <text evidence="1">Belongs to the short-chain dehydrogenases/reductases (SDR) family.</text>
</comment>
<protein>
    <submittedName>
        <fullName evidence="3">Short-chain dehydrogenase tic 32</fullName>
    </submittedName>
</protein>
<evidence type="ECO:0000313" key="4">
    <source>
        <dbReference type="Proteomes" id="UP000237347"/>
    </source>
</evidence>
<comment type="caution">
    <text evidence="3">The sequence shown here is derived from an EMBL/GenBank/DDBJ whole genome shotgun (WGS) entry which is preliminary data.</text>
</comment>
<evidence type="ECO:0000256" key="2">
    <source>
        <dbReference type="ARBA" id="ARBA00023002"/>
    </source>
</evidence>
<accession>A0AAW0K871</accession>
<dbReference type="AlphaFoldDB" id="A0AAW0K871"/>
<keyword evidence="2" id="KW-0560">Oxidoreductase</keyword>
<dbReference type="PANTHER" id="PTHR24320">
    <property type="entry name" value="RETINOL DEHYDROGENASE"/>
    <property type="match status" value="1"/>
</dbReference>
<dbReference type="Proteomes" id="UP000237347">
    <property type="component" value="Unassembled WGS sequence"/>
</dbReference>
<organism evidence="3 4">
    <name type="scientific">Quercus suber</name>
    <name type="common">Cork oak</name>
    <dbReference type="NCBI Taxonomy" id="58331"/>
    <lineage>
        <taxon>Eukaryota</taxon>
        <taxon>Viridiplantae</taxon>
        <taxon>Streptophyta</taxon>
        <taxon>Embryophyta</taxon>
        <taxon>Tracheophyta</taxon>
        <taxon>Spermatophyta</taxon>
        <taxon>Magnoliopsida</taxon>
        <taxon>eudicotyledons</taxon>
        <taxon>Gunneridae</taxon>
        <taxon>Pentapetalae</taxon>
        <taxon>rosids</taxon>
        <taxon>fabids</taxon>
        <taxon>Fagales</taxon>
        <taxon>Fagaceae</taxon>
        <taxon>Quercus</taxon>
    </lineage>
</organism>
<dbReference type="GO" id="GO:0016491">
    <property type="term" value="F:oxidoreductase activity"/>
    <property type="evidence" value="ECO:0007669"/>
    <property type="project" value="UniProtKB-KW"/>
</dbReference>
<dbReference type="InterPro" id="IPR002347">
    <property type="entry name" value="SDR_fam"/>
</dbReference>
<evidence type="ECO:0000256" key="1">
    <source>
        <dbReference type="ARBA" id="ARBA00006484"/>
    </source>
</evidence>
<proteinExistence type="inferred from homology"/>
<dbReference type="SUPFAM" id="SSF51735">
    <property type="entry name" value="NAD(P)-binding Rossmann-fold domains"/>
    <property type="match status" value="1"/>
</dbReference>
<name>A0AAW0K871_QUESU</name>
<dbReference type="Gene3D" id="3.40.50.720">
    <property type="entry name" value="NAD(P)-binding Rossmann-like Domain"/>
    <property type="match status" value="1"/>
</dbReference>
<keyword evidence="4" id="KW-1185">Reference proteome</keyword>
<dbReference type="PRINTS" id="PR00081">
    <property type="entry name" value="GDHRDH"/>
</dbReference>
<reference evidence="3 4" key="1">
    <citation type="journal article" date="2018" name="Sci. Data">
        <title>The draft genome sequence of cork oak.</title>
        <authorList>
            <person name="Ramos A.M."/>
            <person name="Usie A."/>
            <person name="Barbosa P."/>
            <person name="Barros P.M."/>
            <person name="Capote T."/>
            <person name="Chaves I."/>
            <person name="Simoes F."/>
            <person name="Abreu I."/>
            <person name="Carrasquinho I."/>
            <person name="Faro C."/>
            <person name="Guimaraes J.B."/>
            <person name="Mendonca D."/>
            <person name="Nobrega F."/>
            <person name="Rodrigues L."/>
            <person name="Saibo N.J.M."/>
            <person name="Varela M.C."/>
            <person name="Egas C."/>
            <person name="Matos J."/>
            <person name="Miguel C.M."/>
            <person name="Oliveira M.M."/>
            <person name="Ricardo C.P."/>
            <person name="Goncalves S."/>
        </authorList>
    </citation>
    <scope>NUCLEOTIDE SEQUENCE [LARGE SCALE GENOMIC DNA]</scope>
    <source>
        <strain evidence="4">cv. HL8</strain>
    </source>
</reference>
<gene>
    <name evidence="3" type="primary">TIC32_12</name>
    <name evidence="3" type="ORF">CFP56_023816</name>
</gene>